<feature type="transmembrane region" description="Helical" evidence="9">
    <location>
        <begin position="313"/>
        <end position="336"/>
    </location>
</feature>
<dbReference type="PANTHER" id="PTHR42718">
    <property type="entry name" value="MAJOR FACILITATOR SUPERFAMILY MULTIDRUG TRANSPORTER MFSC"/>
    <property type="match status" value="1"/>
</dbReference>
<dbReference type="Gene3D" id="1.20.1250.20">
    <property type="entry name" value="MFS general substrate transporter like domains"/>
    <property type="match status" value="1"/>
</dbReference>
<evidence type="ECO:0000256" key="2">
    <source>
        <dbReference type="ARBA" id="ARBA00008537"/>
    </source>
</evidence>
<comment type="subcellular location">
    <subcellularLocation>
        <location evidence="1">Cell membrane</location>
        <topology evidence="1">Multi-pass membrane protein</topology>
    </subcellularLocation>
</comment>
<dbReference type="CDD" id="cd17503">
    <property type="entry name" value="MFS_LmrB_MDR_like"/>
    <property type="match status" value="1"/>
</dbReference>
<dbReference type="SUPFAM" id="SSF103473">
    <property type="entry name" value="MFS general substrate transporter"/>
    <property type="match status" value="1"/>
</dbReference>
<evidence type="ECO:0000256" key="4">
    <source>
        <dbReference type="ARBA" id="ARBA00022475"/>
    </source>
</evidence>
<gene>
    <name evidence="11" type="primary">hsrA_4</name>
    <name evidence="11" type="ORF">MSIMFB_05684</name>
</gene>
<dbReference type="PANTHER" id="PTHR42718:SF9">
    <property type="entry name" value="MAJOR FACILITATOR SUPERFAMILY MULTIDRUG TRANSPORTER MFSC"/>
    <property type="match status" value="1"/>
</dbReference>
<feature type="transmembrane region" description="Helical" evidence="9">
    <location>
        <begin position="147"/>
        <end position="168"/>
    </location>
</feature>
<dbReference type="Gene3D" id="1.20.1720.10">
    <property type="entry name" value="Multidrug resistance protein D"/>
    <property type="match status" value="1"/>
</dbReference>
<dbReference type="GO" id="GO:0022857">
    <property type="term" value="F:transmembrane transporter activity"/>
    <property type="evidence" value="ECO:0007669"/>
    <property type="project" value="InterPro"/>
</dbReference>
<keyword evidence="3" id="KW-0813">Transport</keyword>
<keyword evidence="4" id="KW-1003">Cell membrane</keyword>
<evidence type="ECO:0000256" key="9">
    <source>
        <dbReference type="SAM" id="Phobius"/>
    </source>
</evidence>
<sequence length="555" mass="59088">MRRNYGRYSQAMRQADRPRREPKTIASTHVTGGSRLDDDARPVDYPTTLDSRLLMTIVTCLMLTVMVTLDMAVVNVAQRTFIDEFSSTQAVVAWTSTGYTLSLAAVIPLTGWAANRLGTKRLAMASVLLFTFGSLLCAMASNITQLVAFRAVQGLGGGIVIPLQLIILARAAGPARLARVMTISNITALMAPIFGPVLGGWLISSFGWQWIFWINIPMGALALALAVFVLPSNDSLPAESLDVLGMIVLSPGLVLLLYGLSLLPERGTVRDPHTWVPITVGVMLIGAFVLHALRRADRALIDLRLLKNRTVAAANGTRFVSAVTFFGSCLLFPAYFQQVLGKTPFQSGLLLIPQSLAAAVTVPIVGRLMETRGPRGVVLGGTAASVVGMGMFVYGMSREHVHLTVLLAGLATFGAGSACMMVPVSWSAVHTLNSSEVAHGSTLFNVNHTVAASVGAALMSVILTSRFNGSANIAAARQADSIRAEAARRLVPLDPAKLPSQVRLPDFTEHLTNDLSLAYAGVFLIATIVVAATVVPASFLPKRPAAQVELLQVEP</sequence>
<feature type="transmembrane region" description="Helical" evidence="9">
    <location>
        <begin position="517"/>
        <end position="540"/>
    </location>
</feature>
<feature type="transmembrane region" description="Helical" evidence="9">
    <location>
        <begin position="97"/>
        <end position="115"/>
    </location>
</feature>
<feature type="domain" description="Major facilitator superfamily (MFS) profile" evidence="10">
    <location>
        <begin position="56"/>
        <end position="544"/>
    </location>
</feature>
<evidence type="ECO:0000259" key="10">
    <source>
        <dbReference type="PROSITE" id="PS50850"/>
    </source>
</evidence>
<keyword evidence="12" id="KW-1185">Reference proteome</keyword>
<feature type="transmembrane region" description="Helical" evidence="9">
    <location>
        <begin position="210"/>
        <end position="231"/>
    </location>
</feature>
<name>A0A7Z7NDG9_9MYCO</name>
<dbReference type="InterPro" id="IPR011701">
    <property type="entry name" value="MFS"/>
</dbReference>
<dbReference type="GO" id="GO:0005886">
    <property type="term" value="C:plasma membrane"/>
    <property type="evidence" value="ECO:0007669"/>
    <property type="project" value="UniProtKB-SubCell"/>
</dbReference>
<feature type="transmembrane region" description="Helical" evidence="9">
    <location>
        <begin position="275"/>
        <end position="293"/>
    </location>
</feature>
<protein>
    <submittedName>
        <fullName evidence="11">Putative transport protein HsrA</fullName>
    </submittedName>
</protein>
<evidence type="ECO:0000256" key="7">
    <source>
        <dbReference type="ARBA" id="ARBA00023136"/>
    </source>
</evidence>
<feature type="compositionally biased region" description="Basic and acidic residues" evidence="8">
    <location>
        <begin position="14"/>
        <end position="23"/>
    </location>
</feature>
<dbReference type="PROSITE" id="PS50850">
    <property type="entry name" value="MFS"/>
    <property type="match status" value="1"/>
</dbReference>
<keyword evidence="6 9" id="KW-1133">Transmembrane helix</keyword>
<proteinExistence type="inferred from homology"/>
<feature type="transmembrane region" description="Helical" evidence="9">
    <location>
        <begin position="377"/>
        <end position="395"/>
    </location>
</feature>
<feature type="transmembrane region" description="Helical" evidence="9">
    <location>
        <begin position="243"/>
        <end position="263"/>
    </location>
</feature>
<dbReference type="Proteomes" id="UP000554965">
    <property type="component" value="Unassembled WGS sequence"/>
</dbReference>
<evidence type="ECO:0000256" key="8">
    <source>
        <dbReference type="SAM" id="MobiDB-lite"/>
    </source>
</evidence>
<evidence type="ECO:0000313" key="11">
    <source>
        <dbReference type="EMBL" id="SOK27417.1"/>
    </source>
</evidence>
<feature type="transmembrane region" description="Helical" evidence="9">
    <location>
        <begin position="122"/>
        <end position="141"/>
    </location>
</feature>
<organism evidence="11 12">
    <name type="scientific">Mycobacterium simulans</name>
    <dbReference type="NCBI Taxonomy" id="627089"/>
    <lineage>
        <taxon>Bacteria</taxon>
        <taxon>Bacillati</taxon>
        <taxon>Actinomycetota</taxon>
        <taxon>Actinomycetes</taxon>
        <taxon>Mycobacteriales</taxon>
        <taxon>Mycobacteriaceae</taxon>
        <taxon>Mycobacterium</taxon>
    </lineage>
</organism>
<comment type="caution">
    <text evidence="11">The sequence shown here is derived from an EMBL/GenBank/DDBJ whole genome shotgun (WGS) entry which is preliminary data.</text>
</comment>
<feature type="transmembrane region" description="Helical" evidence="9">
    <location>
        <begin position="180"/>
        <end position="204"/>
    </location>
</feature>
<keyword evidence="7 9" id="KW-0472">Membrane</keyword>
<accession>A0A7Z7NDG9</accession>
<evidence type="ECO:0000256" key="6">
    <source>
        <dbReference type="ARBA" id="ARBA00022989"/>
    </source>
</evidence>
<evidence type="ECO:0000256" key="5">
    <source>
        <dbReference type="ARBA" id="ARBA00022692"/>
    </source>
</evidence>
<feature type="transmembrane region" description="Helical" evidence="9">
    <location>
        <begin position="53"/>
        <end position="77"/>
    </location>
</feature>
<feature type="transmembrane region" description="Helical" evidence="9">
    <location>
        <begin position="348"/>
        <end position="365"/>
    </location>
</feature>
<dbReference type="InterPro" id="IPR036259">
    <property type="entry name" value="MFS_trans_sf"/>
</dbReference>
<dbReference type="InterPro" id="IPR020846">
    <property type="entry name" value="MFS_dom"/>
</dbReference>
<evidence type="ECO:0000256" key="1">
    <source>
        <dbReference type="ARBA" id="ARBA00004651"/>
    </source>
</evidence>
<dbReference type="Pfam" id="PF07690">
    <property type="entry name" value="MFS_1"/>
    <property type="match status" value="2"/>
</dbReference>
<comment type="similarity">
    <text evidence="2">Belongs to the major facilitator superfamily. EmrB family.</text>
</comment>
<feature type="transmembrane region" description="Helical" evidence="9">
    <location>
        <begin position="443"/>
        <end position="463"/>
    </location>
</feature>
<evidence type="ECO:0000313" key="12">
    <source>
        <dbReference type="Proteomes" id="UP000554965"/>
    </source>
</evidence>
<evidence type="ECO:0000256" key="3">
    <source>
        <dbReference type="ARBA" id="ARBA00022448"/>
    </source>
</evidence>
<feature type="region of interest" description="Disordered" evidence="8">
    <location>
        <begin position="1"/>
        <end position="39"/>
    </location>
</feature>
<keyword evidence="5 9" id="KW-0812">Transmembrane</keyword>
<dbReference type="NCBIfam" id="TIGR00711">
    <property type="entry name" value="efflux_EmrB"/>
    <property type="match status" value="1"/>
</dbReference>
<reference evidence="11 12" key="1">
    <citation type="submission" date="2017-10" db="EMBL/GenBank/DDBJ databases">
        <authorList>
            <consortium name="Urmite Genomes"/>
        </authorList>
    </citation>
    <scope>NUCLEOTIDE SEQUENCE [LARGE SCALE GENOMIC DNA]</scope>
    <source>
        <strain evidence="11 12">FB-527</strain>
    </source>
</reference>
<dbReference type="InterPro" id="IPR004638">
    <property type="entry name" value="EmrB-like"/>
</dbReference>
<dbReference type="AlphaFoldDB" id="A0A7Z7NDG9"/>
<feature type="transmembrane region" description="Helical" evidence="9">
    <location>
        <begin position="401"/>
        <end position="422"/>
    </location>
</feature>
<dbReference type="EMBL" id="OCTY01000019">
    <property type="protein sequence ID" value="SOK27417.1"/>
    <property type="molecule type" value="Genomic_DNA"/>
</dbReference>